<dbReference type="EMBL" id="JAUCBP010000001">
    <property type="protein sequence ID" value="MDM7859018.1"/>
    <property type="molecule type" value="Genomic_DNA"/>
</dbReference>
<dbReference type="Proteomes" id="UP001234343">
    <property type="component" value="Unassembled WGS sequence"/>
</dbReference>
<dbReference type="RefSeq" id="WP_289362908.1">
    <property type="nucleotide sequence ID" value="NZ_JAUCBP010000001.1"/>
</dbReference>
<sequence length="225" mass="25578">MKIKFTLCGFWLIYLGLGSFVYASERYTIAVSEIANTLTKPPAPPGRYNRFLATLDNIDLVFMPPGRVEVEFTKDYLNCIFPASTETMSNRHQLLESYPLEVTYAYIFTRDEQTFAALNAGSNIAIRRGFTYGGVRQTLPARYVELDDDETVLQFLHLGRVDAIISYLVDTQGAAESLQLPVPHFQQDTPIHTARETFVCQKSTQNQAFIRQVNDSIKQWLKSTD</sequence>
<dbReference type="SUPFAM" id="SSF53850">
    <property type="entry name" value="Periplasmic binding protein-like II"/>
    <property type="match status" value="1"/>
</dbReference>
<name>A0ABT7SS51_9ALTE</name>
<keyword evidence="2" id="KW-1185">Reference proteome</keyword>
<proteinExistence type="predicted"/>
<comment type="caution">
    <text evidence="1">The sequence shown here is derived from an EMBL/GenBank/DDBJ whole genome shotgun (WGS) entry which is preliminary data.</text>
</comment>
<accession>A0ABT7SS51</accession>
<evidence type="ECO:0000313" key="1">
    <source>
        <dbReference type="EMBL" id="MDM7859018.1"/>
    </source>
</evidence>
<reference evidence="1 2" key="1">
    <citation type="submission" date="2023-06" db="EMBL/GenBank/DDBJ databases">
        <title>Alteromonas sp. ASW11-36 isolated from intertidal sand.</title>
        <authorList>
            <person name="Li Y."/>
        </authorList>
    </citation>
    <scope>NUCLEOTIDE SEQUENCE [LARGE SCALE GENOMIC DNA]</scope>
    <source>
        <strain evidence="1 2">ASW11-36</strain>
    </source>
</reference>
<organism evidence="1 2">
    <name type="scientific">Alteromonas arenosi</name>
    <dbReference type="NCBI Taxonomy" id="3055817"/>
    <lineage>
        <taxon>Bacteria</taxon>
        <taxon>Pseudomonadati</taxon>
        <taxon>Pseudomonadota</taxon>
        <taxon>Gammaproteobacteria</taxon>
        <taxon>Alteromonadales</taxon>
        <taxon>Alteromonadaceae</taxon>
        <taxon>Alteromonas/Salinimonas group</taxon>
        <taxon>Alteromonas</taxon>
    </lineage>
</organism>
<dbReference type="Gene3D" id="3.40.190.10">
    <property type="entry name" value="Periplasmic binding protein-like II"/>
    <property type="match status" value="2"/>
</dbReference>
<evidence type="ECO:0008006" key="3">
    <source>
        <dbReference type="Google" id="ProtNLM"/>
    </source>
</evidence>
<protein>
    <recommendedName>
        <fullName evidence="3">Transporter substrate-binding domain-containing protein</fullName>
    </recommendedName>
</protein>
<gene>
    <name evidence="1" type="ORF">QTP81_00185</name>
</gene>
<evidence type="ECO:0000313" key="2">
    <source>
        <dbReference type="Proteomes" id="UP001234343"/>
    </source>
</evidence>